<dbReference type="AlphaFoldDB" id="A0AAW9QSQ8"/>
<evidence type="ECO:0000313" key="3">
    <source>
        <dbReference type="Proteomes" id="UP001328733"/>
    </source>
</evidence>
<protein>
    <submittedName>
        <fullName evidence="2">PIN domain-containing protein</fullName>
    </submittedName>
</protein>
<evidence type="ECO:0000313" key="2">
    <source>
        <dbReference type="EMBL" id="MEG3438079.1"/>
    </source>
</evidence>
<dbReference type="Gene3D" id="3.40.50.1010">
    <property type="entry name" value="5'-nuclease"/>
    <property type="match status" value="1"/>
</dbReference>
<sequence>MILCDTAPLFCSVDKSQPRHQSVKSFIENEPSSLITTWACFTEAMYLCLRRGGWSMQAKLGQLLLQKIVRIGSIEEKDYPRLLALMEKYKDRPMDLADATLVVTAENLKIKRILTFDSDFFFYRINDSEVFEVIDLYNP</sequence>
<reference evidence="2 3" key="1">
    <citation type="submission" date="2024-01" db="EMBL/GenBank/DDBJ databases">
        <title>Genomic insights into the taxonomy and metabolism of the cyanobacterium Pannus brasiliensis CCIBt3594.</title>
        <authorList>
            <person name="Machado M."/>
            <person name="Botero N.B."/>
            <person name="Andreote A.P.D."/>
            <person name="Feitosa A.M.T."/>
            <person name="Popin R."/>
            <person name="Sivonen K."/>
            <person name="Fiore M.F."/>
        </authorList>
    </citation>
    <scope>NUCLEOTIDE SEQUENCE [LARGE SCALE GENOMIC DNA]</scope>
    <source>
        <strain evidence="2 3">CCIBt3594</strain>
    </source>
</reference>
<dbReference type="EMBL" id="JBAFSM010000023">
    <property type="protein sequence ID" value="MEG3438079.1"/>
    <property type="molecule type" value="Genomic_DNA"/>
</dbReference>
<feature type="domain" description="PIN" evidence="1">
    <location>
        <begin position="5"/>
        <end position="120"/>
    </location>
</feature>
<dbReference type="InterPro" id="IPR029060">
    <property type="entry name" value="PIN-like_dom_sf"/>
</dbReference>
<keyword evidence="3" id="KW-1185">Reference proteome</keyword>
<dbReference type="InterPro" id="IPR002716">
    <property type="entry name" value="PIN_dom"/>
</dbReference>
<evidence type="ECO:0000259" key="1">
    <source>
        <dbReference type="Pfam" id="PF01850"/>
    </source>
</evidence>
<proteinExistence type="predicted"/>
<dbReference type="SUPFAM" id="SSF88723">
    <property type="entry name" value="PIN domain-like"/>
    <property type="match status" value="1"/>
</dbReference>
<dbReference type="Pfam" id="PF01850">
    <property type="entry name" value="PIN"/>
    <property type="match status" value="1"/>
</dbReference>
<dbReference type="Proteomes" id="UP001328733">
    <property type="component" value="Unassembled WGS sequence"/>
</dbReference>
<name>A0AAW9QSQ8_9CHRO</name>
<comment type="caution">
    <text evidence="2">The sequence shown here is derived from an EMBL/GenBank/DDBJ whole genome shotgun (WGS) entry which is preliminary data.</text>
</comment>
<organism evidence="2 3">
    <name type="scientific">Pannus brasiliensis CCIBt3594</name>
    <dbReference type="NCBI Taxonomy" id="1427578"/>
    <lineage>
        <taxon>Bacteria</taxon>
        <taxon>Bacillati</taxon>
        <taxon>Cyanobacteriota</taxon>
        <taxon>Cyanophyceae</taxon>
        <taxon>Oscillatoriophycideae</taxon>
        <taxon>Chroococcales</taxon>
        <taxon>Microcystaceae</taxon>
        <taxon>Pannus</taxon>
    </lineage>
</organism>
<gene>
    <name evidence="2" type="ORF">V0288_13205</name>
</gene>
<dbReference type="RefSeq" id="WP_332865562.1">
    <property type="nucleotide sequence ID" value="NZ_JBAFSM010000023.1"/>
</dbReference>
<accession>A0AAW9QSQ8</accession>